<gene>
    <name evidence="2" type="ORF">VTL71DRAFT_752</name>
</gene>
<name>A0ABR4D113_9HELO</name>
<organism evidence="2 3">
    <name type="scientific">Oculimacula yallundae</name>
    <dbReference type="NCBI Taxonomy" id="86028"/>
    <lineage>
        <taxon>Eukaryota</taxon>
        <taxon>Fungi</taxon>
        <taxon>Dikarya</taxon>
        <taxon>Ascomycota</taxon>
        <taxon>Pezizomycotina</taxon>
        <taxon>Leotiomycetes</taxon>
        <taxon>Helotiales</taxon>
        <taxon>Ploettnerulaceae</taxon>
        <taxon>Oculimacula</taxon>
    </lineage>
</organism>
<keyword evidence="3" id="KW-1185">Reference proteome</keyword>
<dbReference type="EMBL" id="JAZHXI010000001">
    <property type="protein sequence ID" value="KAL2075809.1"/>
    <property type="molecule type" value="Genomic_DNA"/>
</dbReference>
<comment type="caution">
    <text evidence="2">The sequence shown here is derived from an EMBL/GenBank/DDBJ whole genome shotgun (WGS) entry which is preliminary data.</text>
</comment>
<evidence type="ECO:0000313" key="3">
    <source>
        <dbReference type="Proteomes" id="UP001595075"/>
    </source>
</evidence>
<reference evidence="2 3" key="1">
    <citation type="journal article" date="2024" name="Commun. Biol.">
        <title>Comparative genomic analysis of thermophilic fungi reveals convergent evolutionary adaptations and gene losses.</title>
        <authorList>
            <person name="Steindorff A.S."/>
            <person name="Aguilar-Pontes M.V."/>
            <person name="Robinson A.J."/>
            <person name="Andreopoulos B."/>
            <person name="LaButti K."/>
            <person name="Kuo A."/>
            <person name="Mondo S."/>
            <person name="Riley R."/>
            <person name="Otillar R."/>
            <person name="Haridas S."/>
            <person name="Lipzen A."/>
            <person name="Grimwood J."/>
            <person name="Schmutz J."/>
            <person name="Clum A."/>
            <person name="Reid I.D."/>
            <person name="Moisan M.C."/>
            <person name="Butler G."/>
            <person name="Nguyen T.T.M."/>
            <person name="Dewar K."/>
            <person name="Conant G."/>
            <person name="Drula E."/>
            <person name="Henrissat B."/>
            <person name="Hansel C."/>
            <person name="Singer S."/>
            <person name="Hutchinson M.I."/>
            <person name="de Vries R.P."/>
            <person name="Natvig D.O."/>
            <person name="Powell A.J."/>
            <person name="Tsang A."/>
            <person name="Grigoriev I.V."/>
        </authorList>
    </citation>
    <scope>NUCLEOTIDE SEQUENCE [LARGE SCALE GENOMIC DNA]</scope>
    <source>
        <strain evidence="2 3">CBS 494.80</strain>
    </source>
</reference>
<proteinExistence type="predicted"/>
<evidence type="ECO:0000256" key="1">
    <source>
        <dbReference type="SAM" id="MobiDB-lite"/>
    </source>
</evidence>
<sequence length="104" mass="11989">MSCVYHKYSTVPQRARKLLHPIIIPPAKIQTQSSEEAWSPSRKDEDANWPHNEHGSMFSSTNPAMRVKFHVGYHSIKVLTWTLNRQFIKMKQETSMLYSGTSGL</sequence>
<evidence type="ECO:0000313" key="2">
    <source>
        <dbReference type="EMBL" id="KAL2075809.1"/>
    </source>
</evidence>
<feature type="region of interest" description="Disordered" evidence="1">
    <location>
        <begin position="29"/>
        <end position="57"/>
    </location>
</feature>
<feature type="compositionally biased region" description="Basic and acidic residues" evidence="1">
    <location>
        <begin position="41"/>
        <end position="54"/>
    </location>
</feature>
<protein>
    <submittedName>
        <fullName evidence="2">Uncharacterized protein</fullName>
    </submittedName>
</protein>
<accession>A0ABR4D113</accession>
<dbReference type="Proteomes" id="UP001595075">
    <property type="component" value="Unassembled WGS sequence"/>
</dbReference>